<dbReference type="EMBL" id="BJXA01000041">
    <property type="protein sequence ID" value="GEM40774.1"/>
    <property type="molecule type" value="Genomic_DNA"/>
</dbReference>
<keyword evidence="2" id="KW-1185">Reference proteome</keyword>
<reference evidence="1 2" key="1">
    <citation type="submission" date="2019-07" db="EMBL/GenBank/DDBJ databases">
        <title>Whole genome shotgun sequence of Nocardia ninae NBRC 108245.</title>
        <authorList>
            <person name="Hosoyama A."/>
            <person name="Uohara A."/>
            <person name="Ohji S."/>
            <person name="Ichikawa N."/>
        </authorList>
    </citation>
    <scope>NUCLEOTIDE SEQUENCE [LARGE SCALE GENOMIC DNA]</scope>
    <source>
        <strain evidence="1 2">NBRC 108245</strain>
    </source>
</reference>
<gene>
    <name evidence="1" type="ORF">NN4_52930</name>
</gene>
<protein>
    <submittedName>
        <fullName evidence="1">Uncharacterized protein</fullName>
    </submittedName>
</protein>
<evidence type="ECO:0000313" key="1">
    <source>
        <dbReference type="EMBL" id="GEM40774.1"/>
    </source>
</evidence>
<proteinExistence type="predicted"/>
<accession>A0A511MJI6</accession>
<name>A0A511MJI6_9NOCA</name>
<comment type="caution">
    <text evidence="1">The sequence shown here is derived from an EMBL/GenBank/DDBJ whole genome shotgun (WGS) entry which is preliminary data.</text>
</comment>
<evidence type="ECO:0000313" key="2">
    <source>
        <dbReference type="Proteomes" id="UP000321424"/>
    </source>
</evidence>
<organism evidence="1 2">
    <name type="scientific">Nocardia ninae NBRC 108245</name>
    <dbReference type="NCBI Taxonomy" id="1210091"/>
    <lineage>
        <taxon>Bacteria</taxon>
        <taxon>Bacillati</taxon>
        <taxon>Actinomycetota</taxon>
        <taxon>Actinomycetes</taxon>
        <taxon>Mycobacteriales</taxon>
        <taxon>Nocardiaceae</taxon>
        <taxon>Nocardia</taxon>
    </lineage>
</organism>
<dbReference type="Proteomes" id="UP000321424">
    <property type="component" value="Unassembled WGS sequence"/>
</dbReference>
<dbReference type="AlphaFoldDB" id="A0A511MJI6"/>
<sequence>MVNWELLGNPAEQRNEVAVMNEFACGDCWRRENLTFRELLDPAHIRRGQRQLCDEHRAKREELAA</sequence>